<dbReference type="PIRSF" id="PIRSF000098">
    <property type="entry name" value="Homoser_dehydrog"/>
    <property type="match status" value="1"/>
</dbReference>
<evidence type="ECO:0000256" key="4">
    <source>
        <dbReference type="ARBA" id="ARBA00013213"/>
    </source>
</evidence>
<feature type="binding site" evidence="11">
    <location>
        <begin position="9"/>
        <end position="16"/>
    </location>
    <ligand>
        <name>NADP(+)</name>
        <dbReference type="ChEBI" id="CHEBI:58349"/>
    </ligand>
</feature>
<keyword evidence="9" id="KW-0486">Methionine biosynthesis</keyword>
<dbReference type="Gene3D" id="3.30.360.10">
    <property type="entry name" value="Dihydrodipicolinate Reductase, domain 2"/>
    <property type="match status" value="1"/>
</dbReference>
<dbReference type="InterPro" id="IPR045865">
    <property type="entry name" value="ACT-like_dom_sf"/>
</dbReference>
<dbReference type="OrthoDB" id="9808167at2"/>
<dbReference type="Pfam" id="PF00742">
    <property type="entry name" value="Homoserine_dh"/>
    <property type="match status" value="1"/>
</dbReference>
<evidence type="ECO:0000256" key="5">
    <source>
        <dbReference type="ARBA" id="ARBA00013376"/>
    </source>
</evidence>
<dbReference type="UniPathway" id="UPA00050">
    <property type="reaction ID" value="UER00063"/>
</dbReference>
<dbReference type="PANTHER" id="PTHR43331">
    <property type="entry name" value="HOMOSERINE DEHYDROGENASE"/>
    <property type="match status" value="1"/>
</dbReference>
<name>A0A5E6MIX8_9BACT</name>
<protein>
    <recommendedName>
        <fullName evidence="5">Homoserine dehydrogenase</fullName>
        <ecNumber evidence="4">1.1.1.3</ecNumber>
    </recommendedName>
</protein>
<dbReference type="GO" id="GO:0009086">
    <property type="term" value="P:methionine biosynthetic process"/>
    <property type="evidence" value="ECO:0007669"/>
    <property type="project" value="UniProtKB-KW"/>
</dbReference>
<dbReference type="CDD" id="cd04881">
    <property type="entry name" value="ACT_HSDH-Hom"/>
    <property type="match status" value="1"/>
</dbReference>
<feature type="active site" description="Proton donor" evidence="10">
    <location>
        <position position="205"/>
    </location>
</feature>
<accession>A0A5E6MIX8</accession>
<evidence type="ECO:0000256" key="3">
    <source>
        <dbReference type="ARBA" id="ARBA00006753"/>
    </source>
</evidence>
<dbReference type="Proteomes" id="UP000334923">
    <property type="component" value="Unassembled WGS sequence"/>
</dbReference>
<comment type="pathway">
    <text evidence="2">Amino-acid biosynthesis; L-methionine biosynthesis via de novo pathway; L-homoserine from L-aspartate: step 3/3.</text>
</comment>
<dbReference type="Gene3D" id="3.40.50.720">
    <property type="entry name" value="NAD(P)-binding Rossmann-like Domain"/>
    <property type="match status" value="1"/>
</dbReference>
<evidence type="ECO:0000256" key="8">
    <source>
        <dbReference type="ARBA" id="ARBA00023002"/>
    </source>
</evidence>
<dbReference type="SUPFAM" id="SSF55021">
    <property type="entry name" value="ACT-like"/>
    <property type="match status" value="1"/>
</dbReference>
<evidence type="ECO:0000256" key="10">
    <source>
        <dbReference type="PIRSR" id="PIRSR000098-1"/>
    </source>
</evidence>
<keyword evidence="14" id="KW-1185">Reference proteome</keyword>
<feature type="binding site" evidence="11">
    <location>
        <position position="190"/>
    </location>
    <ligand>
        <name>L-homoserine</name>
        <dbReference type="ChEBI" id="CHEBI:57476"/>
    </ligand>
</feature>
<evidence type="ECO:0000313" key="13">
    <source>
        <dbReference type="EMBL" id="VVM07905.1"/>
    </source>
</evidence>
<dbReference type="Pfam" id="PF03447">
    <property type="entry name" value="NAD_binding_3"/>
    <property type="match status" value="1"/>
</dbReference>
<sequence>MSALRIGLVGLGTVGASVWKNLRTQENLLTPRCGKILRIEKVAEKNRARARQADVPEAQLVDDWRELARDPSLDVVVELIGGTDVAADLIRESLSHGKDVVTANKALLAEQGRELTAFAAERGKRLLFEASVAGGIPLLLALREGLIANEILSLHGIINGTCNYLLSAMTSRALSFQEALREAKELGYAEADETLDVAGHDTAHKAVILSALAYGFWPALCEVHTEGIQNVDPLDLHFAQELGYRLKLLAILRSHPKRGEIEVRVHPTLLRKGHLLSSVRGVFNAVAVRGDVVGETLFYGRGAGGDPTSSAVLADLAFLARGKAVSRELPPSSGRQTALTLRPMAKILSRYYVRFLVEDRPGVLAEIARIFSARNISISSVIQPEGHRGQTVPLIVLLHQSQEADVQEACRIIETLPTVKRPAILLRVEDLEGEEGWSS</sequence>
<dbReference type="InterPro" id="IPR036291">
    <property type="entry name" value="NAD(P)-bd_dom_sf"/>
</dbReference>
<dbReference type="Gene3D" id="3.30.70.260">
    <property type="match status" value="1"/>
</dbReference>
<dbReference type="InterPro" id="IPR016204">
    <property type="entry name" value="HDH"/>
</dbReference>
<keyword evidence="11" id="KW-0521">NADP</keyword>
<dbReference type="GO" id="GO:0004412">
    <property type="term" value="F:homoserine dehydrogenase activity"/>
    <property type="evidence" value="ECO:0007669"/>
    <property type="project" value="UniProtKB-EC"/>
</dbReference>
<dbReference type="NCBIfam" id="NF004976">
    <property type="entry name" value="PRK06349.1"/>
    <property type="match status" value="1"/>
</dbReference>
<dbReference type="UniPathway" id="UPA00051">
    <property type="reaction ID" value="UER00465"/>
</dbReference>
<evidence type="ECO:0000256" key="9">
    <source>
        <dbReference type="ARBA" id="ARBA00023167"/>
    </source>
</evidence>
<dbReference type="PROSITE" id="PS51671">
    <property type="entry name" value="ACT"/>
    <property type="match status" value="1"/>
</dbReference>
<evidence type="ECO:0000256" key="2">
    <source>
        <dbReference type="ARBA" id="ARBA00005062"/>
    </source>
</evidence>
<dbReference type="PANTHER" id="PTHR43331:SF1">
    <property type="entry name" value="HOMOSERINE DEHYDROGENASE"/>
    <property type="match status" value="1"/>
</dbReference>
<dbReference type="InterPro" id="IPR005106">
    <property type="entry name" value="Asp/hSer_DH_NAD-bd"/>
</dbReference>
<dbReference type="EC" id="1.1.1.3" evidence="4"/>
<dbReference type="EMBL" id="CABFVA020000114">
    <property type="protein sequence ID" value="VVM07905.1"/>
    <property type="molecule type" value="Genomic_DNA"/>
</dbReference>
<proteinExistence type="inferred from homology"/>
<evidence type="ECO:0000256" key="11">
    <source>
        <dbReference type="PIRSR" id="PIRSR000098-2"/>
    </source>
</evidence>
<evidence type="ECO:0000313" key="14">
    <source>
        <dbReference type="Proteomes" id="UP000334923"/>
    </source>
</evidence>
<dbReference type="SUPFAM" id="SSF55347">
    <property type="entry name" value="Glyceraldehyde-3-phosphate dehydrogenase-like, C-terminal domain"/>
    <property type="match status" value="1"/>
</dbReference>
<dbReference type="SUPFAM" id="SSF51735">
    <property type="entry name" value="NAD(P)-binding Rossmann-fold domains"/>
    <property type="match status" value="1"/>
</dbReference>
<evidence type="ECO:0000256" key="1">
    <source>
        <dbReference type="ARBA" id="ARBA00005056"/>
    </source>
</evidence>
<keyword evidence="7" id="KW-0791">Threonine biosynthesis</keyword>
<dbReference type="Pfam" id="PF01842">
    <property type="entry name" value="ACT"/>
    <property type="match status" value="1"/>
</dbReference>
<feature type="domain" description="ACT" evidence="12">
    <location>
        <begin position="352"/>
        <end position="427"/>
    </location>
</feature>
<evidence type="ECO:0000256" key="6">
    <source>
        <dbReference type="ARBA" id="ARBA00022605"/>
    </source>
</evidence>
<evidence type="ECO:0000256" key="7">
    <source>
        <dbReference type="ARBA" id="ARBA00022697"/>
    </source>
</evidence>
<keyword evidence="8 13" id="KW-0560">Oxidoreductase</keyword>
<dbReference type="FunFam" id="3.30.360.10:FF:000005">
    <property type="entry name" value="Homoserine dehydrogenase"/>
    <property type="match status" value="1"/>
</dbReference>
<gene>
    <name evidence="13" type="primary">E1.1.1.3</name>
    <name evidence="13" type="ORF">MAMT_01996</name>
</gene>
<feature type="binding site" evidence="11">
    <location>
        <position position="105"/>
    </location>
    <ligand>
        <name>NADPH</name>
        <dbReference type="ChEBI" id="CHEBI:57783"/>
    </ligand>
</feature>
<comment type="similarity">
    <text evidence="3">Belongs to the homoserine dehydrogenase family.</text>
</comment>
<organism evidence="13 14">
    <name type="scientific">Methylacidimicrobium tartarophylax</name>
    <dbReference type="NCBI Taxonomy" id="1041768"/>
    <lineage>
        <taxon>Bacteria</taxon>
        <taxon>Pseudomonadati</taxon>
        <taxon>Verrucomicrobiota</taxon>
        <taxon>Methylacidimicrobium</taxon>
    </lineage>
</organism>
<evidence type="ECO:0000259" key="12">
    <source>
        <dbReference type="PROSITE" id="PS51671"/>
    </source>
</evidence>
<dbReference type="InterPro" id="IPR001342">
    <property type="entry name" value="HDH_cat"/>
</dbReference>
<dbReference type="GO" id="GO:0009088">
    <property type="term" value="P:threonine biosynthetic process"/>
    <property type="evidence" value="ECO:0007669"/>
    <property type="project" value="UniProtKB-UniPathway"/>
</dbReference>
<comment type="pathway">
    <text evidence="1">Amino-acid biosynthesis; L-threonine biosynthesis; L-threonine from L-aspartate: step 3/5.</text>
</comment>
<reference evidence="13 14" key="1">
    <citation type="submission" date="2019-09" db="EMBL/GenBank/DDBJ databases">
        <authorList>
            <person name="Cremers G."/>
        </authorList>
    </citation>
    <scope>NUCLEOTIDE SEQUENCE [LARGE SCALE GENOMIC DNA]</scope>
    <source>
        <strain evidence="13">4A</strain>
    </source>
</reference>
<keyword evidence="6" id="KW-0028">Amino-acid biosynthesis</keyword>
<dbReference type="InterPro" id="IPR002912">
    <property type="entry name" value="ACT_dom"/>
</dbReference>
<dbReference type="GO" id="GO:0050661">
    <property type="term" value="F:NADP binding"/>
    <property type="evidence" value="ECO:0007669"/>
    <property type="project" value="InterPro"/>
</dbReference>
<dbReference type="RefSeq" id="WP_142660827.1">
    <property type="nucleotide sequence ID" value="NZ_CABFVA020000114.1"/>
</dbReference>
<dbReference type="AlphaFoldDB" id="A0A5E6MIX8"/>